<organism evidence="1 2">
    <name type="scientific">Moorena producens 3L</name>
    <dbReference type="NCBI Taxonomy" id="489825"/>
    <lineage>
        <taxon>Bacteria</taxon>
        <taxon>Bacillati</taxon>
        <taxon>Cyanobacteriota</taxon>
        <taxon>Cyanophyceae</taxon>
        <taxon>Coleofasciculales</taxon>
        <taxon>Coleofasciculaceae</taxon>
        <taxon>Moorena</taxon>
    </lineage>
</organism>
<reference evidence="2" key="1">
    <citation type="journal article" date="2011" name="Proc. Natl. Acad. Sci. U.S.A.">
        <title>Genomic insights into the physiology and ecology of the marine filamentous cyanobacterium Lyngbya majuscula.</title>
        <authorList>
            <person name="Jones A.C."/>
            <person name="Monroe E.A."/>
            <person name="Podell S."/>
            <person name="Hess W.R."/>
            <person name="Klages S."/>
            <person name="Esquenazi E."/>
            <person name="Niessen S."/>
            <person name="Hoover H."/>
            <person name="Rothmann M."/>
            <person name="Lasken R.S."/>
            <person name="Yates J.R.III."/>
            <person name="Reinhardt R."/>
            <person name="Kube M."/>
            <person name="Burkart M.D."/>
            <person name="Allen E.E."/>
            <person name="Dorrestein P.C."/>
            <person name="Gerwick W.H."/>
            <person name="Gerwick L."/>
        </authorList>
    </citation>
    <scope>NUCLEOTIDE SEQUENCE [LARGE SCALE GENOMIC DNA]</scope>
    <source>
        <strain evidence="2">3L</strain>
    </source>
</reference>
<gene>
    <name evidence="1" type="ORF">LYNGBM3L_17080</name>
</gene>
<dbReference type="eggNOG" id="ENOG50312QD">
    <property type="taxonomic scope" value="Bacteria"/>
</dbReference>
<dbReference type="AlphaFoldDB" id="F4XSD5"/>
<dbReference type="RefSeq" id="WP_008184661.1">
    <property type="nucleotide sequence ID" value="NZ_MKZR01000001.1"/>
</dbReference>
<evidence type="ECO:0008006" key="3">
    <source>
        <dbReference type="Google" id="ProtNLM"/>
    </source>
</evidence>
<name>F4XSD5_9CYAN</name>
<dbReference type="EMBL" id="GL890920">
    <property type="protein sequence ID" value="EGJ32514.1"/>
    <property type="molecule type" value="Genomic_DNA"/>
</dbReference>
<proteinExistence type="predicted"/>
<dbReference type="Proteomes" id="UP000003959">
    <property type="component" value="Unassembled WGS sequence"/>
</dbReference>
<evidence type="ECO:0000313" key="2">
    <source>
        <dbReference type="Proteomes" id="UP000003959"/>
    </source>
</evidence>
<sequence length="242" mass="28542">MTMTDQQLLALINKICGNQDFQSEERRRDIHRLLLECQQLPGLRKSSYPLYLEALDQTWEWVIKNICAFEPKPDLAVQTSLLKWINGYLIWRIKDLYLNQAYQHSRESSLDVYINENSDNPSTLLDQLPDGGFETPTISGIEGYIEKLRKQKIQETFEQLERYVEEDPDHSFQKCHPRKRPDCNCQLLCQRLLFKDPPEKLTHLSRELGIKYDTIISHWKRKCLPLLQKKLKDLGYSGDEES</sequence>
<dbReference type="HOGENOM" id="CLU_077415_0_0_3"/>
<protein>
    <recommendedName>
        <fullName evidence="3">Sigma-70 family RNA polymerase sigma factor</fullName>
    </recommendedName>
</protein>
<accession>F4XSD5</accession>
<evidence type="ECO:0000313" key="1">
    <source>
        <dbReference type="EMBL" id="EGJ32514.1"/>
    </source>
</evidence>
<keyword evidence="2" id="KW-1185">Reference proteome</keyword>